<gene>
    <name evidence="3" type="ORF">HBA54_21560</name>
</gene>
<dbReference type="Proteomes" id="UP000761264">
    <property type="component" value="Unassembled WGS sequence"/>
</dbReference>
<accession>A0A967KHE3</accession>
<organism evidence="3 4">
    <name type="scientific">Pelagibius litoralis</name>
    <dbReference type="NCBI Taxonomy" id="374515"/>
    <lineage>
        <taxon>Bacteria</taxon>
        <taxon>Pseudomonadati</taxon>
        <taxon>Pseudomonadota</taxon>
        <taxon>Alphaproteobacteria</taxon>
        <taxon>Rhodospirillales</taxon>
        <taxon>Rhodovibrionaceae</taxon>
        <taxon>Pelagibius</taxon>
    </lineage>
</organism>
<comment type="caution">
    <text evidence="3">The sequence shown here is derived from an EMBL/GenBank/DDBJ whole genome shotgun (WGS) entry which is preliminary data.</text>
</comment>
<keyword evidence="4" id="KW-1185">Reference proteome</keyword>
<dbReference type="RefSeq" id="WP_167228545.1">
    <property type="nucleotide sequence ID" value="NZ_JAAQPH010000019.1"/>
</dbReference>
<evidence type="ECO:0000256" key="1">
    <source>
        <dbReference type="SAM" id="SignalP"/>
    </source>
</evidence>
<sequence length="279" mass="29527">MIRRMVSGLLLLAGLAATAPAAALELKGEMTQGGLIFAQSEAGATASLNGEPLPVTSDGRFVFGFGRDAPPGAILTVTLPDGKVTTRALEVAQREYRIQRIDGLAKGYVTPPNEVLARIRADSAAAAKARATDRAVTDFDSGFIWPAVGPISGVYGSQRILNGEPRQPHYGVDVAGPVGTPVMAPADGVVTLAHPGMYFSGATLIIDHGYRLSSTFLHLEEIQVVEGQVVRQGEVVALMGASGRVTGPHLDWRMNWRDERIDPTLLVDPMPQAKKPAGQ</sequence>
<dbReference type="GO" id="GO:0004222">
    <property type="term" value="F:metalloendopeptidase activity"/>
    <property type="evidence" value="ECO:0007669"/>
    <property type="project" value="TreeGrafter"/>
</dbReference>
<dbReference type="EMBL" id="JAAQPH010000019">
    <property type="protein sequence ID" value="NIA71191.1"/>
    <property type="molecule type" value="Genomic_DNA"/>
</dbReference>
<evidence type="ECO:0000313" key="3">
    <source>
        <dbReference type="EMBL" id="NIA71191.1"/>
    </source>
</evidence>
<dbReference type="PANTHER" id="PTHR21666">
    <property type="entry name" value="PEPTIDASE-RELATED"/>
    <property type="match status" value="1"/>
</dbReference>
<protein>
    <submittedName>
        <fullName evidence="3">M23 family metallopeptidase</fullName>
    </submittedName>
</protein>
<feature type="domain" description="M23ase beta-sheet core" evidence="2">
    <location>
        <begin position="168"/>
        <end position="263"/>
    </location>
</feature>
<feature type="signal peptide" evidence="1">
    <location>
        <begin position="1"/>
        <end position="21"/>
    </location>
</feature>
<feature type="chain" id="PRO_5037431798" evidence="1">
    <location>
        <begin position="22"/>
        <end position="279"/>
    </location>
</feature>
<evidence type="ECO:0000313" key="4">
    <source>
        <dbReference type="Proteomes" id="UP000761264"/>
    </source>
</evidence>
<dbReference type="FunFam" id="2.70.70.10:FF:000019">
    <property type="entry name" value="M23 family peptidase"/>
    <property type="match status" value="1"/>
</dbReference>
<evidence type="ECO:0000259" key="2">
    <source>
        <dbReference type="Pfam" id="PF01551"/>
    </source>
</evidence>
<dbReference type="SUPFAM" id="SSF51261">
    <property type="entry name" value="Duplicated hybrid motif"/>
    <property type="match status" value="1"/>
</dbReference>
<dbReference type="InterPro" id="IPR050570">
    <property type="entry name" value="Cell_wall_metabolism_enzyme"/>
</dbReference>
<reference evidence="3" key="1">
    <citation type="submission" date="2020-03" db="EMBL/GenBank/DDBJ databases">
        <title>Genome of Pelagibius litoralis DSM 21314T.</title>
        <authorList>
            <person name="Wang G."/>
        </authorList>
    </citation>
    <scope>NUCLEOTIDE SEQUENCE</scope>
    <source>
        <strain evidence="3">DSM 21314</strain>
    </source>
</reference>
<dbReference type="Pfam" id="PF01551">
    <property type="entry name" value="Peptidase_M23"/>
    <property type="match status" value="1"/>
</dbReference>
<proteinExistence type="predicted"/>
<dbReference type="InterPro" id="IPR011055">
    <property type="entry name" value="Dup_hybrid_motif"/>
</dbReference>
<dbReference type="CDD" id="cd12797">
    <property type="entry name" value="M23_peptidase"/>
    <property type="match status" value="1"/>
</dbReference>
<dbReference type="PANTHER" id="PTHR21666:SF285">
    <property type="entry name" value="M23 FAMILY METALLOPEPTIDASE"/>
    <property type="match status" value="1"/>
</dbReference>
<dbReference type="InterPro" id="IPR016047">
    <property type="entry name" value="M23ase_b-sheet_dom"/>
</dbReference>
<keyword evidence="1" id="KW-0732">Signal</keyword>
<dbReference type="Gene3D" id="2.70.70.10">
    <property type="entry name" value="Glucose Permease (Domain IIA)"/>
    <property type="match status" value="1"/>
</dbReference>
<dbReference type="AlphaFoldDB" id="A0A967KHE3"/>
<name>A0A967KHE3_9PROT</name>